<gene>
    <name evidence="7" type="ORF">BX592_13043</name>
</gene>
<reference evidence="7 8" key="1">
    <citation type="submission" date="2019-03" db="EMBL/GenBank/DDBJ databases">
        <title>Genomic Encyclopedia of Type Strains, Phase III (KMG-III): the genomes of soil and plant-associated and newly described type strains.</title>
        <authorList>
            <person name="Whitman W."/>
        </authorList>
    </citation>
    <scope>NUCLEOTIDE SEQUENCE [LARGE SCALE GENOMIC DNA]</scope>
    <source>
        <strain evidence="7 8">LMG 29544</strain>
    </source>
</reference>
<dbReference type="FunFam" id="3.40.50.720:FF:000203">
    <property type="entry name" value="D-3-phosphoglycerate dehydrogenase (SerA)"/>
    <property type="match status" value="1"/>
</dbReference>
<proteinExistence type="inferred from homology"/>
<dbReference type="SUPFAM" id="SSF51735">
    <property type="entry name" value="NAD(P)-binding Rossmann-fold domains"/>
    <property type="match status" value="1"/>
</dbReference>
<organism evidence="7 8">
    <name type="scientific">Paraburkholderia rhizosphaerae</name>
    <dbReference type="NCBI Taxonomy" id="480658"/>
    <lineage>
        <taxon>Bacteria</taxon>
        <taxon>Pseudomonadati</taxon>
        <taxon>Pseudomonadota</taxon>
        <taxon>Betaproteobacteria</taxon>
        <taxon>Burkholderiales</taxon>
        <taxon>Burkholderiaceae</taxon>
        <taxon>Paraburkholderia</taxon>
    </lineage>
</organism>
<dbReference type="PANTHER" id="PTHR42789">
    <property type="entry name" value="D-ISOMER SPECIFIC 2-HYDROXYACID DEHYDROGENASE FAMILY PROTEIN (AFU_ORTHOLOGUE AFUA_6G10090)"/>
    <property type="match status" value="1"/>
</dbReference>
<dbReference type="CDD" id="cd12169">
    <property type="entry name" value="PGDH_like_1"/>
    <property type="match status" value="1"/>
</dbReference>
<comment type="similarity">
    <text evidence="1 4">Belongs to the D-isomer specific 2-hydroxyacid dehydrogenase family.</text>
</comment>
<feature type="domain" description="D-isomer specific 2-hydroxyacid dehydrogenase catalytic" evidence="5">
    <location>
        <begin position="33"/>
        <end position="318"/>
    </location>
</feature>
<dbReference type="InterPro" id="IPR006140">
    <property type="entry name" value="D-isomer_DH_NAD-bd"/>
</dbReference>
<dbReference type="AlphaFoldDB" id="A0A4R8L7U8"/>
<keyword evidence="2 4" id="KW-0560">Oxidoreductase</keyword>
<comment type="caution">
    <text evidence="7">The sequence shown here is derived from an EMBL/GenBank/DDBJ whole genome shotgun (WGS) entry which is preliminary data.</text>
</comment>
<dbReference type="Proteomes" id="UP000295509">
    <property type="component" value="Unassembled WGS sequence"/>
</dbReference>
<dbReference type="RefSeq" id="WP_134196711.1">
    <property type="nucleotide sequence ID" value="NZ_JBHLUW010000007.1"/>
</dbReference>
<dbReference type="InterPro" id="IPR050857">
    <property type="entry name" value="D-2-hydroxyacid_DH"/>
</dbReference>
<dbReference type="Pfam" id="PF02826">
    <property type="entry name" value="2-Hacid_dh_C"/>
    <property type="match status" value="1"/>
</dbReference>
<evidence type="ECO:0000259" key="5">
    <source>
        <dbReference type="Pfam" id="PF00389"/>
    </source>
</evidence>
<evidence type="ECO:0000256" key="1">
    <source>
        <dbReference type="ARBA" id="ARBA00005854"/>
    </source>
</evidence>
<dbReference type="PANTHER" id="PTHR42789:SF1">
    <property type="entry name" value="D-ISOMER SPECIFIC 2-HYDROXYACID DEHYDROGENASE FAMILY PROTEIN (AFU_ORTHOLOGUE AFUA_6G10090)"/>
    <property type="match status" value="1"/>
</dbReference>
<keyword evidence="8" id="KW-1185">Reference proteome</keyword>
<evidence type="ECO:0000313" key="8">
    <source>
        <dbReference type="Proteomes" id="UP000295509"/>
    </source>
</evidence>
<dbReference type="InterPro" id="IPR006139">
    <property type="entry name" value="D-isomer_2_OHA_DH_cat_dom"/>
</dbReference>
<evidence type="ECO:0000256" key="2">
    <source>
        <dbReference type="ARBA" id="ARBA00023002"/>
    </source>
</evidence>
<dbReference type="Pfam" id="PF00389">
    <property type="entry name" value="2-Hacid_dh"/>
    <property type="match status" value="1"/>
</dbReference>
<keyword evidence="3" id="KW-0520">NAD</keyword>
<dbReference type="InterPro" id="IPR036291">
    <property type="entry name" value="NAD(P)-bd_dom_sf"/>
</dbReference>
<dbReference type="OrthoDB" id="9805416at2"/>
<dbReference type="GO" id="GO:0051287">
    <property type="term" value="F:NAD binding"/>
    <property type="evidence" value="ECO:0007669"/>
    <property type="project" value="InterPro"/>
</dbReference>
<dbReference type="GO" id="GO:0016616">
    <property type="term" value="F:oxidoreductase activity, acting on the CH-OH group of donors, NAD or NADP as acceptor"/>
    <property type="evidence" value="ECO:0007669"/>
    <property type="project" value="InterPro"/>
</dbReference>
<evidence type="ECO:0000256" key="4">
    <source>
        <dbReference type="RuleBase" id="RU003719"/>
    </source>
</evidence>
<feature type="domain" description="D-isomer specific 2-hydroxyacid dehydrogenase NAD-binding" evidence="6">
    <location>
        <begin position="118"/>
        <end position="290"/>
    </location>
</feature>
<dbReference type="EMBL" id="SORE01000030">
    <property type="protein sequence ID" value="TDY38817.1"/>
    <property type="molecule type" value="Genomic_DNA"/>
</dbReference>
<name>A0A4R8L7U8_9BURK</name>
<evidence type="ECO:0000259" key="6">
    <source>
        <dbReference type="Pfam" id="PF02826"/>
    </source>
</evidence>
<protein>
    <submittedName>
        <fullName evidence="7">Lactate dehydrogenase-like 2-hydroxyacid dehydrogenase</fullName>
    </submittedName>
</protein>
<dbReference type="Gene3D" id="3.40.50.720">
    <property type="entry name" value="NAD(P)-binding Rossmann-like Domain"/>
    <property type="match status" value="2"/>
</dbReference>
<evidence type="ECO:0000256" key="3">
    <source>
        <dbReference type="ARBA" id="ARBA00023027"/>
    </source>
</evidence>
<dbReference type="SUPFAM" id="SSF52283">
    <property type="entry name" value="Formate/glycerate dehydrogenase catalytic domain-like"/>
    <property type="match status" value="1"/>
</dbReference>
<sequence>MTTAAIRIAVLDDYQQVAATLADWTRLQPQAKPVFFHDHVADREALVARLEPFDAVVLMRERTAFDADLIAKLPNLRLIVTVGMWNAAIDLHAANARGIVVSGTDAAEPAATPALTWGLILAITRNLHRESASLRAGGWQTSVGVDVHGKTLGLLGLGKIGQQVARFGAAFGMNVIAWSPNLTPERAAEAGARRVDKDALFREADVISIHLKLGDRSRGLVGAAEFAAMKPTAYLINTSRGPIVAEPALIEALQTQRIAGAALDVFDEEPLPPTHPYRFLPNVLATPHIGYVTENTYRGAYPQIVEGIRAWLDGQPVRELQVS</sequence>
<evidence type="ECO:0000313" key="7">
    <source>
        <dbReference type="EMBL" id="TDY38817.1"/>
    </source>
</evidence>
<accession>A0A4R8L7U8</accession>